<evidence type="ECO:0000313" key="2">
    <source>
        <dbReference type="EMBL" id="QHW16938.1"/>
    </source>
</evidence>
<dbReference type="Proteomes" id="UP000610093">
    <property type="component" value="Segment"/>
</dbReference>
<reference evidence="3" key="1">
    <citation type="submission" date="2020-01" db="EMBL/GenBank/DDBJ databases">
        <title>Global genomic diversity of Molluscum contagiosum virus.</title>
        <authorList>
            <person name="Zorec T.M."/>
            <person name="Skubic L."/>
            <person name="Hosnjak L."/>
            <person name="Trcko K."/>
            <person name="Poljak M."/>
        </authorList>
    </citation>
    <scope>NUCLEOTIDE SEQUENCE</scope>
    <source>
        <strain evidence="1">MCV1_P02S01A</strain>
        <strain evidence="2">MCV1_P02S01B</strain>
        <strain evidence="3">MCV1_P02S02A</strain>
        <strain evidence="4">MCV1_P05S01A</strain>
        <strain evidence="5">MCV1_P05S02A</strain>
    </source>
</reference>
<dbReference type="EMBL" id="MN931742">
    <property type="protein sequence ID" value="QHW16756.1"/>
    <property type="molecule type" value="Genomic_DNA"/>
</dbReference>
<accession>A0A858A277</accession>
<protein>
    <submittedName>
        <fullName evidence="3">MC022.1L</fullName>
    </submittedName>
</protein>
<dbReference type="EMBL" id="MN931749">
    <property type="protein sequence ID" value="QHW18001.1"/>
    <property type="molecule type" value="Genomic_DNA"/>
</dbReference>
<sequence length="60" mass="6883">MHFQLSTSRMRLHFGHLTFLFLKIVLHLSGRPWRACSARRRGTTVGARLPARAIQSCAYT</sequence>
<evidence type="ECO:0000313" key="6">
    <source>
        <dbReference type="Proteomes" id="UP000602142"/>
    </source>
</evidence>
<dbReference type="Proteomes" id="UP000619037">
    <property type="component" value="Segment"/>
</dbReference>
<dbReference type="EMBL" id="MN931744">
    <property type="protein sequence ID" value="QHW17120.1"/>
    <property type="molecule type" value="Genomic_DNA"/>
</dbReference>
<dbReference type="EMBL" id="MN931743">
    <property type="protein sequence ID" value="QHW16938.1"/>
    <property type="molecule type" value="Genomic_DNA"/>
</dbReference>
<evidence type="ECO:0000313" key="1">
    <source>
        <dbReference type="EMBL" id="QHW16756.1"/>
    </source>
</evidence>
<proteinExistence type="predicted"/>
<name>A0A858A277_9POXV</name>
<evidence type="ECO:0000313" key="5">
    <source>
        <dbReference type="EMBL" id="QHW18001.1"/>
    </source>
</evidence>
<dbReference type="Proteomes" id="UP000602142">
    <property type="component" value="Segment"/>
</dbReference>
<dbReference type="Proteomes" id="UP000613226">
    <property type="component" value="Segment"/>
</dbReference>
<evidence type="ECO:0000313" key="4">
    <source>
        <dbReference type="EMBL" id="QHW17822.1"/>
    </source>
</evidence>
<evidence type="ECO:0000313" key="3">
    <source>
        <dbReference type="EMBL" id="QHW17120.1"/>
    </source>
</evidence>
<organism evidence="3 6">
    <name type="scientific">Molluscum contagiosum virus</name>
    <dbReference type="NCBI Taxonomy" id="10279"/>
    <lineage>
        <taxon>Viruses</taxon>
        <taxon>Varidnaviria</taxon>
        <taxon>Bamfordvirae</taxon>
        <taxon>Nucleocytoviricota</taxon>
        <taxon>Pokkesviricetes</taxon>
        <taxon>Chitovirales</taxon>
        <taxon>Poxviridae</taxon>
        <taxon>Chordopoxvirinae</taxon>
        <taxon>Molluscipoxvirus</taxon>
        <taxon>Molluscipoxvirus molluscum</taxon>
    </lineage>
</organism>
<dbReference type="EMBL" id="MN931748">
    <property type="protein sequence ID" value="QHW17822.1"/>
    <property type="molecule type" value="Genomic_DNA"/>
</dbReference>
<gene>
    <name evidence="3" type="primary">MC022.1L</name>
</gene>
<dbReference type="Proteomes" id="UP000630645">
    <property type="component" value="Segment"/>
</dbReference>